<dbReference type="Pfam" id="PF00535">
    <property type="entry name" value="Glycos_transf_2"/>
    <property type="match status" value="1"/>
</dbReference>
<protein>
    <submittedName>
        <fullName evidence="3">Glycosyltransferase</fullName>
    </submittedName>
</protein>
<dbReference type="Gene3D" id="3.90.550.10">
    <property type="entry name" value="Spore Coat Polysaccharide Biosynthesis Protein SpsA, Chain A"/>
    <property type="match status" value="1"/>
</dbReference>
<reference evidence="3" key="1">
    <citation type="journal article" date="2015" name="ISME J.">
        <title>Draft Genome Sequence of Streptomyces incarnatus NRRL8089, which Produces the Nucleoside Antibiotic Sinefungin.</title>
        <authorList>
            <person name="Oshima K."/>
            <person name="Hattori M."/>
            <person name="Shimizu H."/>
            <person name="Fukuda K."/>
            <person name="Nemoto M."/>
            <person name="Inagaki K."/>
            <person name="Tamura T."/>
        </authorList>
    </citation>
    <scope>NUCLEOTIDE SEQUENCE</scope>
    <source>
        <strain evidence="3">FACHB-1375</strain>
    </source>
</reference>
<feature type="transmembrane region" description="Helical" evidence="1">
    <location>
        <begin position="304"/>
        <end position="324"/>
    </location>
</feature>
<dbReference type="EMBL" id="JACJPW010000049">
    <property type="protein sequence ID" value="MBD2183156.1"/>
    <property type="molecule type" value="Genomic_DNA"/>
</dbReference>
<dbReference type="AlphaFoldDB" id="A0A926ZJQ2"/>
<reference evidence="3" key="2">
    <citation type="submission" date="2020-08" db="EMBL/GenBank/DDBJ databases">
        <authorList>
            <person name="Chen M."/>
            <person name="Teng W."/>
            <person name="Zhao L."/>
            <person name="Hu C."/>
            <person name="Zhou Y."/>
            <person name="Han B."/>
            <person name="Song L."/>
            <person name="Shu W."/>
        </authorList>
    </citation>
    <scope>NUCLEOTIDE SEQUENCE</scope>
    <source>
        <strain evidence="3">FACHB-1375</strain>
    </source>
</reference>
<feature type="transmembrane region" description="Helical" evidence="1">
    <location>
        <begin position="13"/>
        <end position="33"/>
    </location>
</feature>
<dbReference type="InterPro" id="IPR029044">
    <property type="entry name" value="Nucleotide-diphossugar_trans"/>
</dbReference>
<keyword evidence="1" id="KW-0472">Membrane</keyword>
<organism evidence="3 4">
    <name type="scientific">Aerosakkonema funiforme FACHB-1375</name>
    <dbReference type="NCBI Taxonomy" id="2949571"/>
    <lineage>
        <taxon>Bacteria</taxon>
        <taxon>Bacillati</taxon>
        <taxon>Cyanobacteriota</taxon>
        <taxon>Cyanophyceae</taxon>
        <taxon>Oscillatoriophycideae</taxon>
        <taxon>Aerosakkonematales</taxon>
        <taxon>Aerosakkonemataceae</taxon>
        <taxon>Aerosakkonema</taxon>
    </lineage>
</organism>
<comment type="caution">
    <text evidence="3">The sequence shown here is derived from an EMBL/GenBank/DDBJ whole genome shotgun (WGS) entry which is preliminary data.</text>
</comment>
<dbReference type="RefSeq" id="WP_190466904.1">
    <property type="nucleotide sequence ID" value="NZ_JACJPW010000049.1"/>
</dbReference>
<evidence type="ECO:0000313" key="3">
    <source>
        <dbReference type="EMBL" id="MBD2183156.1"/>
    </source>
</evidence>
<dbReference type="Proteomes" id="UP000641646">
    <property type="component" value="Unassembled WGS sequence"/>
</dbReference>
<keyword evidence="4" id="KW-1185">Reference proteome</keyword>
<evidence type="ECO:0000259" key="2">
    <source>
        <dbReference type="Pfam" id="PF00535"/>
    </source>
</evidence>
<gene>
    <name evidence="3" type="ORF">H6G03_19160</name>
</gene>
<keyword evidence="1" id="KW-0812">Transmembrane</keyword>
<keyword evidence="1" id="KW-1133">Transmembrane helix</keyword>
<feature type="transmembrane region" description="Helical" evidence="1">
    <location>
        <begin position="336"/>
        <end position="358"/>
    </location>
</feature>
<name>A0A926ZJQ2_9CYAN</name>
<evidence type="ECO:0000256" key="1">
    <source>
        <dbReference type="SAM" id="Phobius"/>
    </source>
</evidence>
<accession>A0A926ZJQ2</accession>
<dbReference type="SUPFAM" id="SSF53448">
    <property type="entry name" value="Nucleotide-diphospho-sugar transferases"/>
    <property type="match status" value="1"/>
</dbReference>
<dbReference type="PANTHER" id="PTHR43646">
    <property type="entry name" value="GLYCOSYLTRANSFERASE"/>
    <property type="match status" value="1"/>
</dbReference>
<dbReference type="PANTHER" id="PTHR43646:SF3">
    <property type="entry name" value="SLR1566 PROTEIN"/>
    <property type="match status" value="1"/>
</dbReference>
<evidence type="ECO:0000313" key="4">
    <source>
        <dbReference type="Proteomes" id="UP000641646"/>
    </source>
</evidence>
<dbReference type="NCBIfam" id="NF045692">
    <property type="entry name" value="OglycostaseCruG"/>
    <property type="match status" value="1"/>
</dbReference>
<dbReference type="InterPro" id="IPR001173">
    <property type="entry name" value="Glyco_trans_2-like"/>
</dbReference>
<feature type="domain" description="Glycosyltransferase 2-like" evidence="2">
    <location>
        <begin position="60"/>
        <end position="234"/>
    </location>
</feature>
<proteinExistence type="predicted"/>
<sequence length="411" mass="45510">MSFWLTNLLAEEIWGAISLGLLIIQAPAVFILLSRLLKGPSRRPPIEPLTPTPELLGAVSVVVPTLNEAKRIGPCLAALTRQGYEVREITIVDSHSQDGTPDLVKASQQKDPRFRLINDDPLPDGWVGRPWALHTGFLHSSQKSEWVLGIDADTQPSPGLVASLVKAAQAEGYDLVSLSPRFVLEYPGEWWLQPALLMTLLYRFDPAGTANQSPERVMANGQCFLCRRSVLENVGGYTSARSSFCDDVTLARYVASQGYRVGFLDGAKVLKVRMYEGAAQTWKEWGRSLDLKDAASSSQQLGDLWLLFSLQGLPLPIVLCYLLFSPPLSFSPSFLLLGLNLFLLAIRFALLLAIAPSYEGKSKKEKGNILPFYFYLSPLADPLAFVRILLSSIQTPTQWRGRQYSQVKRSS</sequence>
<dbReference type="InterPro" id="IPR054683">
    <property type="entry name" value="CruG-like"/>
</dbReference>